<dbReference type="RefSeq" id="WP_010262818.1">
    <property type="nucleotide sequence ID" value="NZ_JAVRET010000002.1"/>
</dbReference>
<evidence type="ECO:0000313" key="1">
    <source>
        <dbReference type="EMBL" id="MDT0407805.1"/>
    </source>
</evidence>
<name>A0ABU2QXP6_9ACTN</name>
<dbReference type="Proteomes" id="UP001183610">
    <property type="component" value="Unassembled WGS sequence"/>
</dbReference>
<gene>
    <name evidence="1" type="ORF">RM698_01900</name>
</gene>
<evidence type="ECO:0000313" key="2">
    <source>
        <dbReference type="Proteomes" id="UP001183610"/>
    </source>
</evidence>
<dbReference type="EMBL" id="JAVRET010000002">
    <property type="protein sequence ID" value="MDT0407805.1"/>
    <property type="molecule type" value="Genomic_DNA"/>
</dbReference>
<comment type="caution">
    <text evidence="1">The sequence shown here is derived from an EMBL/GenBank/DDBJ whole genome shotgun (WGS) entry which is preliminary data.</text>
</comment>
<reference evidence="2" key="1">
    <citation type="submission" date="2023-07" db="EMBL/GenBank/DDBJ databases">
        <title>30 novel species of actinomycetes from the DSMZ collection.</title>
        <authorList>
            <person name="Nouioui I."/>
        </authorList>
    </citation>
    <scope>NUCLEOTIDE SEQUENCE [LARGE SCALE GENOMIC DNA]</scope>
    <source>
        <strain evidence="2">DSM 41979</strain>
    </source>
</reference>
<accession>A0ABU2QXP6</accession>
<proteinExistence type="predicted"/>
<organism evidence="1 2">
    <name type="scientific">Streptomyces evansiae</name>
    <dbReference type="NCBI Taxonomy" id="3075535"/>
    <lineage>
        <taxon>Bacteria</taxon>
        <taxon>Bacillati</taxon>
        <taxon>Actinomycetota</taxon>
        <taxon>Actinomycetes</taxon>
        <taxon>Kitasatosporales</taxon>
        <taxon>Streptomycetaceae</taxon>
        <taxon>Streptomyces</taxon>
    </lineage>
</organism>
<sequence length="468" mass="51392">MPILESFMGRPPAFYYQHPLTFVRTQLLGFETLRGFVEWLATEISGAAAHPVKAWRWENYGVKPERPVQEVLARRLDVPFSHLTSRPWPDWLPIGDRIPVEAHWDLEGTLQVLDASVVSEVDRRGFLTLGAGATAGLAHRWAEAASPVWPRSVSAFSDIEWAENLEQRLPLLQDLEDRRGGAAVALLDAELRSARLTLRLLQGERARRMLLSGIATLARITGWAHVDVGAFASAEKQFVRGLRAAHAVGDRSAGANLLKCISLLLVEHGRTAEAAEVAEVAVRQTQSSEPRVRAMLLVREARTRALLGDGRSMRALVNEAGKLIDRADGEPAPTWALYFDDAEYRAQIAACHLALGEARQADGLLGEALQNQPAARARDAVTYGMWQAEAAVRQGEVERACGLVGDLLPRMVASSSARNAGRLKAVRSLLAKEAKDALCVRELDERIRASTVMNERPGLDERGRSLVA</sequence>
<keyword evidence="2" id="KW-1185">Reference proteome</keyword>
<protein>
    <submittedName>
        <fullName evidence="1">Transcriptional regulator</fullName>
    </submittedName>
</protein>